<reference evidence="1" key="1">
    <citation type="journal article" date="2014" name="Front. Microbiol.">
        <title>High frequency of phylogenetically diverse reductive dehalogenase-homologous genes in deep subseafloor sedimentary metagenomes.</title>
        <authorList>
            <person name="Kawai M."/>
            <person name="Futagami T."/>
            <person name="Toyoda A."/>
            <person name="Takaki Y."/>
            <person name="Nishi S."/>
            <person name="Hori S."/>
            <person name="Arai W."/>
            <person name="Tsubouchi T."/>
            <person name="Morono Y."/>
            <person name="Uchiyama I."/>
            <person name="Ito T."/>
            <person name="Fujiyama A."/>
            <person name="Inagaki F."/>
            <person name="Takami H."/>
        </authorList>
    </citation>
    <scope>NUCLEOTIDE SEQUENCE</scope>
    <source>
        <strain evidence="1">Expedition CK06-06</strain>
    </source>
</reference>
<organism evidence="1">
    <name type="scientific">marine sediment metagenome</name>
    <dbReference type="NCBI Taxonomy" id="412755"/>
    <lineage>
        <taxon>unclassified sequences</taxon>
        <taxon>metagenomes</taxon>
        <taxon>ecological metagenomes</taxon>
    </lineage>
</organism>
<evidence type="ECO:0000313" key="1">
    <source>
        <dbReference type="EMBL" id="GAH97838.1"/>
    </source>
</evidence>
<name>X1LUL5_9ZZZZ</name>
<gene>
    <name evidence="1" type="ORF">S06H3_07300</name>
</gene>
<comment type="caution">
    <text evidence="1">The sequence shown here is derived from an EMBL/GenBank/DDBJ whole genome shotgun (WGS) entry which is preliminary data.</text>
</comment>
<dbReference type="Gene3D" id="3.30.460.40">
    <property type="match status" value="1"/>
</dbReference>
<proteinExistence type="predicted"/>
<dbReference type="AlphaFoldDB" id="X1LUL5"/>
<dbReference type="SUPFAM" id="SSF81301">
    <property type="entry name" value="Nucleotidyltransferase"/>
    <property type="match status" value="1"/>
</dbReference>
<dbReference type="InterPro" id="IPR043519">
    <property type="entry name" value="NT_sf"/>
</dbReference>
<dbReference type="EMBL" id="BARV01002941">
    <property type="protein sequence ID" value="GAH97838.1"/>
    <property type="molecule type" value="Genomic_DNA"/>
</dbReference>
<protein>
    <submittedName>
        <fullName evidence="1">Uncharacterized protein</fullName>
    </submittedName>
</protein>
<accession>X1LUL5</accession>
<sequence length="169" mass="20180">MEKTIEIINELQKEGLIRNYAIGGGIATIFYIEPILTYDLDIFFIPSEEKRMATLSSIYDWLRKKGYKPYEEHIVIEEIPVQFLPVYNELVEEAVENSADKKYGKTKTRILKAEYLIAIMLQTFRPKDRERIIKILDEAKIDMNYLTKILQKYDLKEKFDRFMRLYYGE</sequence>